<dbReference type="GO" id="GO:0007165">
    <property type="term" value="P:signal transduction"/>
    <property type="evidence" value="ECO:0007669"/>
    <property type="project" value="InterPro"/>
</dbReference>
<reference evidence="3 4" key="1">
    <citation type="submission" date="2019-12" db="EMBL/GenBank/DDBJ databases">
        <title>Genomic-based taxomic classification of the family Erythrobacteraceae.</title>
        <authorList>
            <person name="Xu L."/>
        </authorList>
    </citation>
    <scope>NUCLEOTIDE SEQUENCE [LARGE SCALE GENOMIC DNA]</scope>
    <source>
        <strain evidence="3 4">MCCC 1K01500</strain>
    </source>
</reference>
<organism evidence="3 4">
    <name type="scientific">Croceibacterium salegens</name>
    <dbReference type="NCBI Taxonomy" id="1737568"/>
    <lineage>
        <taxon>Bacteria</taxon>
        <taxon>Pseudomonadati</taxon>
        <taxon>Pseudomonadota</taxon>
        <taxon>Alphaproteobacteria</taxon>
        <taxon>Sphingomonadales</taxon>
        <taxon>Erythrobacteraceae</taxon>
        <taxon>Croceibacterium</taxon>
    </lineage>
</organism>
<dbReference type="SUPFAM" id="SSF52200">
    <property type="entry name" value="Toll/Interleukin receptor TIR domain"/>
    <property type="match status" value="1"/>
</dbReference>
<dbReference type="EMBL" id="WTYM01000050">
    <property type="protein sequence ID" value="MXO60380.1"/>
    <property type="molecule type" value="Genomic_DNA"/>
</dbReference>
<evidence type="ECO:0000256" key="1">
    <source>
        <dbReference type="SAM" id="Phobius"/>
    </source>
</evidence>
<name>A0A6I4SYW2_9SPHN</name>
<accession>A0A6I4SYW2</accession>
<dbReference type="Proteomes" id="UP000433652">
    <property type="component" value="Unassembled WGS sequence"/>
</dbReference>
<dbReference type="InterPro" id="IPR000157">
    <property type="entry name" value="TIR_dom"/>
</dbReference>
<dbReference type="OrthoDB" id="105971at2"/>
<keyword evidence="1" id="KW-0472">Membrane</keyword>
<dbReference type="Gene3D" id="3.40.50.10140">
    <property type="entry name" value="Toll/interleukin-1 receptor homology (TIR) domain"/>
    <property type="match status" value="1"/>
</dbReference>
<keyword evidence="4" id="KW-1185">Reference proteome</keyword>
<evidence type="ECO:0000313" key="4">
    <source>
        <dbReference type="Proteomes" id="UP000433652"/>
    </source>
</evidence>
<sequence>MVVLAGGTSLSGPDIFLSYNREDAARAKQFADALAAEGFGVWWDATLRSGENYDEVTEAALIEARAVVVLWSAKSVVSRWVRAEATEAERAGKLVPAMIEDCKRPIMFELKQSAELSHWKGNRKDFAWLAFVEDLHRHVGKSGDQAEDAPVPNPAATPPKSDWRRLWPSVAILLVVLLGAVIAWTQFGRDTSGAPGSVEIMVLSFTPAGNDPREAAIANGITDELIVRLRHIPELRVVSGVGSGLASVSADHRIDGSVRLNGDEIRLSPRLLDSSGNVLWSDNFERQVDDLFQVQERIASAVASTLSVSLDVGIESRDYGGTSNPEAYANYFKGRVARWTGDPGRFSYLERAVALDPNYIKAWAELAYANGLALYADNSWEEADQYLKRMDQASTKALELNPNLWVGQQARAWYAIATDDFTSADEQIRLADKQDKGIDPDMRLTQALAAFQFGRYHKSAELRQSLATIDPIYGDDPERISDLLSLRQFDAAIAEYDRLMKIKPGGAAGYSPFVFWALLLKGETAKAKEFAIQKKLPPPMQSAPNFRYDPETFPNLPLAELRKWAERKFKSSGRNQLLSSSFFASQMGDQELALSYLRVAFEHKGIGWNQYIWHPALAPLRKTPEFAKWIEERGLAAAWRKSGEWSDYCKPVSETEITCT</sequence>
<evidence type="ECO:0000313" key="3">
    <source>
        <dbReference type="EMBL" id="MXO60380.1"/>
    </source>
</evidence>
<gene>
    <name evidence="3" type="ORF">GRI89_12615</name>
</gene>
<evidence type="ECO:0000259" key="2">
    <source>
        <dbReference type="Pfam" id="PF13676"/>
    </source>
</evidence>
<dbReference type="InterPro" id="IPR035897">
    <property type="entry name" value="Toll_tir_struct_dom_sf"/>
</dbReference>
<proteinExistence type="predicted"/>
<keyword evidence="1" id="KW-1133">Transmembrane helix</keyword>
<keyword evidence="1" id="KW-0812">Transmembrane</keyword>
<dbReference type="Gene3D" id="1.25.40.10">
    <property type="entry name" value="Tetratricopeptide repeat domain"/>
    <property type="match status" value="1"/>
</dbReference>
<feature type="transmembrane region" description="Helical" evidence="1">
    <location>
        <begin position="166"/>
        <end position="187"/>
    </location>
</feature>
<comment type="caution">
    <text evidence="3">The sequence shown here is derived from an EMBL/GenBank/DDBJ whole genome shotgun (WGS) entry which is preliminary data.</text>
</comment>
<protein>
    <submittedName>
        <fullName evidence="3">TIR domain-containing protein</fullName>
    </submittedName>
</protein>
<dbReference type="RefSeq" id="WP_159796132.1">
    <property type="nucleotide sequence ID" value="NZ_WTYM01000050.1"/>
</dbReference>
<feature type="domain" description="TIR" evidence="2">
    <location>
        <begin position="15"/>
        <end position="119"/>
    </location>
</feature>
<dbReference type="SUPFAM" id="SSF48452">
    <property type="entry name" value="TPR-like"/>
    <property type="match status" value="1"/>
</dbReference>
<dbReference type="InterPro" id="IPR011990">
    <property type="entry name" value="TPR-like_helical_dom_sf"/>
</dbReference>
<dbReference type="AlphaFoldDB" id="A0A6I4SYW2"/>
<dbReference type="Pfam" id="PF13676">
    <property type="entry name" value="TIR_2"/>
    <property type="match status" value="1"/>
</dbReference>